<comment type="caution">
    <text evidence="4">The sequence shown here is derived from an EMBL/GenBank/DDBJ whole genome shotgun (WGS) entry which is preliminary data.</text>
</comment>
<reference evidence="4 5" key="1">
    <citation type="journal article" date="2021" name="Hortic Res">
        <title>The domestication of Cucurbita argyrosperma as revealed by the genome of its wild relative.</title>
        <authorList>
            <person name="Barrera-Redondo J."/>
            <person name="Sanchez-de la Vega G."/>
            <person name="Aguirre-Liguori J.A."/>
            <person name="Castellanos-Morales G."/>
            <person name="Gutierrez-Guerrero Y.T."/>
            <person name="Aguirre-Dugua X."/>
            <person name="Aguirre-Planter E."/>
            <person name="Tenaillon M.I."/>
            <person name="Lira-Saade R."/>
            <person name="Eguiarte L.E."/>
        </authorList>
    </citation>
    <scope>NUCLEOTIDE SEQUENCE [LARGE SCALE GENOMIC DNA]</scope>
    <source>
        <strain evidence="4">JBR-2021</strain>
    </source>
</reference>
<dbReference type="EMBL" id="JAGKQH010000014">
    <property type="protein sequence ID" value="KAG6581826.1"/>
    <property type="molecule type" value="Genomic_DNA"/>
</dbReference>
<dbReference type="GO" id="GO:0005886">
    <property type="term" value="C:plasma membrane"/>
    <property type="evidence" value="ECO:0007669"/>
    <property type="project" value="TreeGrafter"/>
</dbReference>
<dbReference type="InterPro" id="IPR002110">
    <property type="entry name" value="Ankyrin_rpt"/>
</dbReference>
<dbReference type="Pfam" id="PF12796">
    <property type="entry name" value="Ank_2"/>
    <property type="match status" value="1"/>
</dbReference>
<accession>A0AAV6MJA9</accession>
<organism evidence="4 5">
    <name type="scientific">Cucurbita argyrosperma subsp. sororia</name>
    <dbReference type="NCBI Taxonomy" id="37648"/>
    <lineage>
        <taxon>Eukaryota</taxon>
        <taxon>Viridiplantae</taxon>
        <taxon>Streptophyta</taxon>
        <taxon>Embryophyta</taxon>
        <taxon>Tracheophyta</taxon>
        <taxon>Spermatophyta</taxon>
        <taxon>Magnoliopsida</taxon>
        <taxon>eudicotyledons</taxon>
        <taxon>Gunneridae</taxon>
        <taxon>Pentapetalae</taxon>
        <taxon>rosids</taxon>
        <taxon>fabids</taxon>
        <taxon>Cucurbitales</taxon>
        <taxon>Cucurbitaceae</taxon>
        <taxon>Cucurbiteae</taxon>
        <taxon>Cucurbita</taxon>
    </lineage>
</organism>
<gene>
    <name evidence="4" type="ORF">SDJN03_21828</name>
</gene>
<sequence>MQSEVDAFQPTPLHLASKNGDMDIVRALLENNTSACLVYDNNEFIPLHYAVISGQIEIMQELINARPQSIWMKLNDGFLNTTDDKGNTILDLSMMLRQKEMVEYLLSIPKLICGTNLTNFTASNATKEGTDLQKTKARKPKRQKKNCVVVHQKDERVGDGIKEKIEVQRRLDWRSARDNDVGGYSNCN</sequence>
<keyword evidence="2 3" id="KW-0040">ANK repeat</keyword>
<protein>
    <submittedName>
        <fullName evidence="4">Uncharacterized protein</fullName>
    </submittedName>
</protein>
<keyword evidence="1" id="KW-0677">Repeat</keyword>
<dbReference type="PROSITE" id="PS50088">
    <property type="entry name" value="ANK_REPEAT"/>
    <property type="match status" value="1"/>
</dbReference>
<dbReference type="PANTHER" id="PTHR24186:SF37">
    <property type="entry name" value="PGG DOMAIN-CONTAINING PROTEIN"/>
    <property type="match status" value="1"/>
</dbReference>
<keyword evidence="5" id="KW-1185">Reference proteome</keyword>
<dbReference type="PROSITE" id="PS50297">
    <property type="entry name" value="ANK_REP_REGION"/>
    <property type="match status" value="1"/>
</dbReference>
<dbReference type="Proteomes" id="UP000685013">
    <property type="component" value="Chromosome 14"/>
</dbReference>
<proteinExistence type="predicted"/>
<dbReference type="PANTHER" id="PTHR24186">
    <property type="entry name" value="PROTEIN PHOSPHATASE 1 REGULATORY SUBUNIT"/>
    <property type="match status" value="1"/>
</dbReference>
<evidence type="ECO:0000256" key="2">
    <source>
        <dbReference type="ARBA" id="ARBA00023043"/>
    </source>
</evidence>
<evidence type="ECO:0000313" key="4">
    <source>
        <dbReference type="EMBL" id="KAG6581826.1"/>
    </source>
</evidence>
<evidence type="ECO:0000256" key="1">
    <source>
        <dbReference type="ARBA" id="ARBA00022737"/>
    </source>
</evidence>
<dbReference type="SMART" id="SM00248">
    <property type="entry name" value="ANK"/>
    <property type="match status" value="3"/>
</dbReference>
<dbReference type="AlphaFoldDB" id="A0AAV6MJA9"/>
<evidence type="ECO:0000313" key="5">
    <source>
        <dbReference type="Proteomes" id="UP000685013"/>
    </source>
</evidence>
<name>A0AAV6MJA9_9ROSI</name>
<evidence type="ECO:0000256" key="3">
    <source>
        <dbReference type="PROSITE-ProRule" id="PRU00023"/>
    </source>
</evidence>
<feature type="repeat" description="ANK" evidence="3">
    <location>
        <begin position="8"/>
        <end position="40"/>
    </location>
</feature>
<feature type="non-terminal residue" evidence="4">
    <location>
        <position position="1"/>
    </location>
</feature>